<organism evidence="4 5">
    <name type="scientific">Crassostrea virginica</name>
    <name type="common">Eastern oyster</name>
    <dbReference type="NCBI Taxonomy" id="6565"/>
    <lineage>
        <taxon>Eukaryota</taxon>
        <taxon>Metazoa</taxon>
        <taxon>Spiralia</taxon>
        <taxon>Lophotrochozoa</taxon>
        <taxon>Mollusca</taxon>
        <taxon>Bivalvia</taxon>
        <taxon>Autobranchia</taxon>
        <taxon>Pteriomorphia</taxon>
        <taxon>Ostreida</taxon>
        <taxon>Ostreoidea</taxon>
        <taxon>Ostreidae</taxon>
        <taxon>Crassostrea</taxon>
    </lineage>
</organism>
<dbReference type="GO" id="GO:0005044">
    <property type="term" value="F:scavenger receptor activity"/>
    <property type="evidence" value="ECO:0007669"/>
    <property type="project" value="InterPro"/>
</dbReference>
<feature type="domain" description="EGF-like" evidence="3">
    <location>
        <begin position="295"/>
        <end position="327"/>
    </location>
</feature>
<dbReference type="Gene3D" id="2.170.300.10">
    <property type="entry name" value="Tie2 ligand-binding domain superfamily"/>
    <property type="match status" value="1"/>
</dbReference>
<evidence type="ECO:0000259" key="3">
    <source>
        <dbReference type="SMART" id="SM00181"/>
    </source>
</evidence>
<dbReference type="Proteomes" id="UP000694844">
    <property type="component" value="Chromosome 9"/>
</dbReference>
<dbReference type="PANTHER" id="PTHR24043">
    <property type="entry name" value="SCAVENGER RECEPTOR CLASS F"/>
    <property type="match status" value="1"/>
</dbReference>
<reference evidence="5 6" key="1">
    <citation type="submission" date="2025-04" db="UniProtKB">
        <authorList>
            <consortium name="RefSeq"/>
        </authorList>
    </citation>
    <scope>IDENTIFICATION</scope>
    <source>
        <tissue evidence="5 6">Whole sample</tissue>
    </source>
</reference>
<dbReference type="InterPro" id="IPR008979">
    <property type="entry name" value="Galactose-bd-like_sf"/>
</dbReference>
<feature type="domain" description="EGF-like" evidence="3">
    <location>
        <begin position="161"/>
        <end position="190"/>
    </location>
</feature>
<evidence type="ECO:0000256" key="2">
    <source>
        <dbReference type="SAM" id="Phobius"/>
    </source>
</evidence>
<dbReference type="PANTHER" id="PTHR24043:SF8">
    <property type="entry name" value="EGF-LIKE DOMAIN-CONTAINING PROTEIN"/>
    <property type="match status" value="1"/>
</dbReference>
<keyword evidence="4" id="KW-1185">Reference proteome</keyword>
<dbReference type="Gene3D" id="2.60.120.260">
    <property type="entry name" value="Galactose-binding domain-like"/>
    <property type="match status" value="1"/>
</dbReference>
<dbReference type="InterPro" id="IPR042635">
    <property type="entry name" value="MEGF10/SREC1/2-like"/>
</dbReference>
<evidence type="ECO:0000313" key="6">
    <source>
        <dbReference type="RefSeq" id="XP_022308549.1"/>
    </source>
</evidence>
<dbReference type="SUPFAM" id="SSF49785">
    <property type="entry name" value="Galactose-binding domain-like"/>
    <property type="match status" value="1"/>
</dbReference>
<dbReference type="SMART" id="SM00181">
    <property type="entry name" value="EGF"/>
    <property type="match status" value="4"/>
</dbReference>
<name>A0A8B8BYT4_CRAVI</name>
<dbReference type="SUPFAM" id="SSF57184">
    <property type="entry name" value="Growth factor receptor domain"/>
    <property type="match status" value="1"/>
</dbReference>
<protein>
    <submittedName>
        <fullName evidence="5 6">Angiopoietin-1 receptor-like</fullName>
    </submittedName>
</protein>
<accession>A0A8B8BYT4</accession>
<feature type="transmembrane region" description="Helical" evidence="2">
    <location>
        <begin position="341"/>
        <end position="362"/>
    </location>
</feature>
<keyword evidence="1" id="KW-0245">EGF-like domain</keyword>
<dbReference type="InterPro" id="IPR000742">
    <property type="entry name" value="EGF"/>
</dbReference>
<evidence type="ECO:0000313" key="5">
    <source>
        <dbReference type="RefSeq" id="XP_022308548.1"/>
    </source>
</evidence>
<keyword evidence="2" id="KW-1133">Transmembrane helix</keyword>
<keyword evidence="2" id="KW-0472">Membrane</keyword>
<keyword evidence="2" id="KW-0812">Transmembrane</keyword>
<evidence type="ECO:0000313" key="4">
    <source>
        <dbReference type="Proteomes" id="UP000694844"/>
    </source>
</evidence>
<dbReference type="AlphaFoldDB" id="A0A8B8BYT4"/>
<dbReference type="GeneID" id="111114506"/>
<dbReference type="KEGG" id="cvn:111114506"/>
<dbReference type="RefSeq" id="XP_022308549.1">
    <property type="nucleotide sequence ID" value="XM_022452841.1"/>
</dbReference>
<evidence type="ECO:0000256" key="1">
    <source>
        <dbReference type="ARBA" id="ARBA00022536"/>
    </source>
</evidence>
<dbReference type="OrthoDB" id="10252017at2759"/>
<dbReference type="RefSeq" id="XP_022308548.1">
    <property type="nucleotide sequence ID" value="XM_022452840.1"/>
</dbReference>
<feature type="domain" description="EGF-like" evidence="3">
    <location>
        <begin position="201"/>
        <end position="234"/>
    </location>
</feature>
<feature type="domain" description="EGF-like" evidence="3">
    <location>
        <begin position="245"/>
        <end position="280"/>
    </location>
</feature>
<gene>
    <name evidence="5 6" type="primary">LOC111114506</name>
</gene>
<proteinExistence type="predicted"/>
<sequence>MASLTSADKAVDGLKSNLSVWGGQCVISGNYKQTATWWVDLTRILSIHHVTIYYRTGNVAWGPENHYADRFLGFSLYVSNTTDKLEGTLCYKDNEFNTSTIPAVFNTTCPLHGQYVIYYNERLNGVTYPQGYSKYAYNEICELEVFGCPEPGYYGGNCSTPCLDPNCRYCHIETGVCQGCKPGYRGHQCETACVHGYFGQNCEQPCNATCIGCNNENGICDKGCQPGWTGNYCDEKCGNGTFGDNCLFDCGHCLNSESCVHTNGSCVGGCQPGFRGDQCTEECGLGYYGPKCLKDCSAFCKNSRECNHITGFCKMGCKQGWQGNDCLEVSKEKESGVDWKLGFYIQLSILCSTFTLLFLYVFCSRCRQFNDEGNRNVKENETFESGRMSFKFDNSAYEEYKNPIKQNDTELYLDVQ</sequence>
<dbReference type="InterPro" id="IPR009030">
    <property type="entry name" value="Growth_fac_rcpt_cys_sf"/>
</dbReference>